<keyword evidence="2" id="KW-0812">Transmembrane</keyword>
<accession>A0ABZ2N2Q5</accession>
<feature type="transmembrane region" description="Helical" evidence="2">
    <location>
        <begin position="231"/>
        <end position="254"/>
    </location>
</feature>
<proteinExistence type="predicted"/>
<feature type="transmembrane region" description="Helical" evidence="2">
    <location>
        <begin position="303"/>
        <end position="323"/>
    </location>
</feature>
<keyword evidence="4" id="KW-1185">Reference proteome</keyword>
<keyword evidence="2" id="KW-0472">Membrane</keyword>
<evidence type="ECO:0000256" key="2">
    <source>
        <dbReference type="SAM" id="Phobius"/>
    </source>
</evidence>
<dbReference type="Proteomes" id="UP001387364">
    <property type="component" value="Chromosome"/>
</dbReference>
<keyword evidence="2" id="KW-1133">Transmembrane helix</keyword>
<evidence type="ECO:0000256" key="1">
    <source>
        <dbReference type="SAM" id="Coils"/>
    </source>
</evidence>
<keyword evidence="1" id="KW-0175">Coiled coil</keyword>
<name>A0ABZ2N2Q5_9BACI</name>
<organism evidence="3 4">
    <name type="scientific">Bacillus kandeliae</name>
    <dbReference type="NCBI Taxonomy" id="3129297"/>
    <lineage>
        <taxon>Bacteria</taxon>
        <taxon>Bacillati</taxon>
        <taxon>Bacillota</taxon>
        <taxon>Bacilli</taxon>
        <taxon>Bacillales</taxon>
        <taxon>Bacillaceae</taxon>
        <taxon>Bacillus</taxon>
    </lineage>
</organism>
<protein>
    <recommendedName>
        <fullName evidence="5">MFS transporter</fullName>
    </recommendedName>
</protein>
<sequence>MNNNVQEESFLEVLEELIQTFSSEKINDSKEEKDFSIQFIIDLDNRSKHLNANMDEKGKQKKDNKLKRSFYTFMQKLEKTSFDYEIIPYDKITECVFENTPEEILFSFTADLRKRGEQYFNEGNCINTANLDDAKKKFYKILRHIDLAIVQKTNFTTLKIKEMDELKKDYLQLNESYSRLKEEAEAQYKGLLTQFISILGIFAAILMGAFGSIQGFTSLFNNAHKLSIGEILIISSIGCSGVILILFFLLNGIAKMTGLSLSSNTNSNKIREKHPTLVITHFILILLLLIGSALILSNTHIKWAWQGIFFLMPALWLWFGLTFHFKIWSFKEKTTGKSEDGTKTTFYYPRDKNKKEAGL</sequence>
<feature type="transmembrane region" description="Helical" evidence="2">
    <location>
        <begin position="191"/>
        <end position="211"/>
    </location>
</feature>
<evidence type="ECO:0000313" key="4">
    <source>
        <dbReference type="Proteomes" id="UP001387364"/>
    </source>
</evidence>
<dbReference type="EMBL" id="CP147404">
    <property type="protein sequence ID" value="WXB91881.1"/>
    <property type="molecule type" value="Genomic_DNA"/>
</dbReference>
<feature type="coiled-coil region" evidence="1">
    <location>
        <begin position="163"/>
        <end position="194"/>
    </location>
</feature>
<evidence type="ECO:0000313" key="3">
    <source>
        <dbReference type="EMBL" id="WXB91881.1"/>
    </source>
</evidence>
<gene>
    <name evidence="3" type="ORF">WDJ61_11440</name>
</gene>
<reference evidence="3 4" key="1">
    <citation type="submission" date="2024-02" db="EMBL/GenBank/DDBJ databases">
        <title>Seven novel Bacillus-like species.</title>
        <authorList>
            <person name="Liu G."/>
        </authorList>
    </citation>
    <scope>NUCLEOTIDE SEQUENCE [LARGE SCALE GENOMIC DNA]</scope>
    <source>
        <strain evidence="3 4">FJAT-52991</strain>
    </source>
</reference>
<dbReference type="RefSeq" id="WP_338749814.1">
    <property type="nucleotide sequence ID" value="NZ_CP147404.1"/>
</dbReference>
<feature type="transmembrane region" description="Helical" evidence="2">
    <location>
        <begin position="275"/>
        <end position="297"/>
    </location>
</feature>
<evidence type="ECO:0008006" key="5">
    <source>
        <dbReference type="Google" id="ProtNLM"/>
    </source>
</evidence>